<protein>
    <recommendedName>
        <fullName evidence="13">Endothelin-converting enzyme</fullName>
    </recommendedName>
</protein>
<dbReference type="Gene3D" id="3.40.390.10">
    <property type="entry name" value="Collagenase (Catalytic Domain)"/>
    <property type="match status" value="2"/>
</dbReference>
<dbReference type="GO" id="GO:0005886">
    <property type="term" value="C:plasma membrane"/>
    <property type="evidence" value="ECO:0007669"/>
    <property type="project" value="TreeGrafter"/>
</dbReference>
<dbReference type="InterPro" id="IPR024079">
    <property type="entry name" value="MetalloPept_cat_dom_sf"/>
</dbReference>
<dbReference type="Pfam" id="PF05649">
    <property type="entry name" value="Peptidase_M13_N"/>
    <property type="match status" value="1"/>
</dbReference>
<keyword evidence="5" id="KW-0378">Hydrolase</keyword>
<name>A0A9J6HAL1_HAELO</name>
<dbReference type="InterPro" id="IPR000718">
    <property type="entry name" value="Peptidase_M13"/>
</dbReference>
<feature type="compositionally biased region" description="Polar residues" evidence="8">
    <location>
        <begin position="1"/>
        <end position="11"/>
    </location>
</feature>
<dbReference type="PANTHER" id="PTHR11733">
    <property type="entry name" value="ZINC METALLOPROTEASE FAMILY M13 NEPRILYSIN-RELATED"/>
    <property type="match status" value="1"/>
</dbReference>
<evidence type="ECO:0000313" key="11">
    <source>
        <dbReference type="EMBL" id="KAH9384009.1"/>
    </source>
</evidence>
<evidence type="ECO:0000259" key="10">
    <source>
        <dbReference type="Pfam" id="PF05649"/>
    </source>
</evidence>
<feature type="domain" description="Peptidase M13 N-terminal" evidence="10">
    <location>
        <begin position="350"/>
        <end position="700"/>
    </location>
</feature>
<evidence type="ECO:0000313" key="12">
    <source>
        <dbReference type="Proteomes" id="UP000821853"/>
    </source>
</evidence>
<evidence type="ECO:0000256" key="2">
    <source>
        <dbReference type="ARBA" id="ARBA00007357"/>
    </source>
</evidence>
<dbReference type="VEuPathDB" id="VectorBase:HLOH_046430"/>
<organism evidence="11 12">
    <name type="scientific">Haemaphysalis longicornis</name>
    <name type="common">Bush tick</name>
    <dbReference type="NCBI Taxonomy" id="44386"/>
    <lineage>
        <taxon>Eukaryota</taxon>
        <taxon>Metazoa</taxon>
        <taxon>Ecdysozoa</taxon>
        <taxon>Arthropoda</taxon>
        <taxon>Chelicerata</taxon>
        <taxon>Arachnida</taxon>
        <taxon>Acari</taxon>
        <taxon>Parasitiformes</taxon>
        <taxon>Ixodida</taxon>
        <taxon>Ixodoidea</taxon>
        <taxon>Ixodidae</taxon>
        <taxon>Haemaphysalinae</taxon>
        <taxon>Haemaphysalis</taxon>
    </lineage>
</organism>
<dbReference type="OrthoDB" id="6513030at2759"/>
<feature type="compositionally biased region" description="Basic residues" evidence="8">
    <location>
        <begin position="16"/>
        <end position="26"/>
    </location>
</feature>
<comment type="cofactor">
    <cofactor evidence="1">
        <name>Zn(2+)</name>
        <dbReference type="ChEBI" id="CHEBI:29105"/>
    </cofactor>
</comment>
<evidence type="ECO:0000256" key="6">
    <source>
        <dbReference type="ARBA" id="ARBA00022833"/>
    </source>
</evidence>
<dbReference type="PANTHER" id="PTHR11733:SF241">
    <property type="entry name" value="GH26575P-RELATED"/>
    <property type="match status" value="1"/>
</dbReference>
<reference evidence="11 12" key="1">
    <citation type="journal article" date="2020" name="Cell">
        <title>Large-Scale Comparative Analyses of Tick Genomes Elucidate Their Genetic Diversity and Vector Capacities.</title>
        <authorList>
            <consortium name="Tick Genome and Microbiome Consortium (TIGMIC)"/>
            <person name="Jia N."/>
            <person name="Wang J."/>
            <person name="Shi W."/>
            <person name="Du L."/>
            <person name="Sun Y."/>
            <person name="Zhan W."/>
            <person name="Jiang J.F."/>
            <person name="Wang Q."/>
            <person name="Zhang B."/>
            <person name="Ji P."/>
            <person name="Bell-Sakyi L."/>
            <person name="Cui X.M."/>
            <person name="Yuan T.T."/>
            <person name="Jiang B.G."/>
            <person name="Yang W.F."/>
            <person name="Lam T.T."/>
            <person name="Chang Q.C."/>
            <person name="Ding S.J."/>
            <person name="Wang X.J."/>
            <person name="Zhu J.G."/>
            <person name="Ruan X.D."/>
            <person name="Zhao L."/>
            <person name="Wei J.T."/>
            <person name="Ye R.Z."/>
            <person name="Que T.C."/>
            <person name="Du C.H."/>
            <person name="Zhou Y.H."/>
            <person name="Cheng J.X."/>
            <person name="Dai P.F."/>
            <person name="Guo W.B."/>
            <person name="Han X.H."/>
            <person name="Huang E.J."/>
            <person name="Li L.F."/>
            <person name="Wei W."/>
            <person name="Gao Y.C."/>
            <person name="Liu J.Z."/>
            <person name="Shao H.Z."/>
            <person name="Wang X."/>
            <person name="Wang C.C."/>
            <person name="Yang T.C."/>
            <person name="Huo Q.B."/>
            <person name="Li W."/>
            <person name="Chen H.Y."/>
            <person name="Chen S.E."/>
            <person name="Zhou L.G."/>
            <person name="Ni X.B."/>
            <person name="Tian J.H."/>
            <person name="Sheng Y."/>
            <person name="Liu T."/>
            <person name="Pan Y.S."/>
            <person name="Xia L.Y."/>
            <person name="Li J."/>
            <person name="Zhao F."/>
            <person name="Cao W.C."/>
        </authorList>
    </citation>
    <scope>NUCLEOTIDE SEQUENCE [LARGE SCALE GENOMIC DNA]</scope>
    <source>
        <strain evidence="11">HaeL-2018</strain>
    </source>
</reference>
<keyword evidence="7" id="KW-0482">Metalloprotease</keyword>
<gene>
    <name evidence="11" type="ORF">HPB48_025992</name>
</gene>
<feature type="compositionally biased region" description="Basic and acidic residues" evidence="8">
    <location>
        <begin position="215"/>
        <end position="227"/>
    </location>
</feature>
<dbReference type="SUPFAM" id="SSF55486">
    <property type="entry name" value="Metalloproteases ('zincins'), catalytic domain"/>
    <property type="match status" value="1"/>
</dbReference>
<feature type="compositionally biased region" description="Polar residues" evidence="8">
    <location>
        <begin position="59"/>
        <end position="77"/>
    </location>
</feature>
<feature type="compositionally biased region" description="Low complexity" evidence="8">
    <location>
        <begin position="194"/>
        <end position="208"/>
    </location>
</feature>
<evidence type="ECO:0000256" key="4">
    <source>
        <dbReference type="ARBA" id="ARBA00022723"/>
    </source>
</evidence>
<dbReference type="EMBL" id="JABSTR010001412">
    <property type="protein sequence ID" value="KAH9384009.1"/>
    <property type="molecule type" value="Genomic_DNA"/>
</dbReference>
<dbReference type="InterPro" id="IPR008753">
    <property type="entry name" value="Peptidase_M13_N"/>
</dbReference>
<evidence type="ECO:0000259" key="9">
    <source>
        <dbReference type="Pfam" id="PF01431"/>
    </source>
</evidence>
<evidence type="ECO:0008006" key="13">
    <source>
        <dbReference type="Google" id="ProtNLM"/>
    </source>
</evidence>
<feature type="region of interest" description="Disordered" evidence="8">
    <location>
        <begin position="268"/>
        <end position="291"/>
    </location>
</feature>
<dbReference type="AlphaFoldDB" id="A0A9J6HAL1"/>
<dbReference type="InterPro" id="IPR018497">
    <property type="entry name" value="Peptidase_M13_C"/>
</dbReference>
<dbReference type="Proteomes" id="UP000821853">
    <property type="component" value="Unassembled WGS sequence"/>
</dbReference>
<feature type="region of interest" description="Disordered" evidence="8">
    <location>
        <begin position="1"/>
        <end position="101"/>
    </location>
</feature>
<feature type="domain" description="Peptidase M13 C-terminal" evidence="9">
    <location>
        <begin position="843"/>
        <end position="931"/>
    </location>
</feature>
<dbReference type="Pfam" id="PF01431">
    <property type="entry name" value="Peptidase_M13"/>
    <property type="match status" value="1"/>
</dbReference>
<feature type="region of interest" description="Disordered" evidence="8">
    <location>
        <begin position="185"/>
        <end position="256"/>
    </location>
</feature>
<comment type="similarity">
    <text evidence="2">Belongs to the peptidase M13 family.</text>
</comment>
<evidence type="ECO:0000256" key="1">
    <source>
        <dbReference type="ARBA" id="ARBA00001947"/>
    </source>
</evidence>
<dbReference type="Gene3D" id="1.10.1380.10">
    <property type="entry name" value="Neutral endopeptidase , domain2"/>
    <property type="match status" value="1"/>
</dbReference>
<dbReference type="GO" id="GO:0004222">
    <property type="term" value="F:metalloendopeptidase activity"/>
    <property type="evidence" value="ECO:0007669"/>
    <property type="project" value="InterPro"/>
</dbReference>
<proteinExistence type="inferred from homology"/>
<evidence type="ECO:0000256" key="5">
    <source>
        <dbReference type="ARBA" id="ARBA00022801"/>
    </source>
</evidence>
<keyword evidence="4" id="KW-0479">Metal-binding</keyword>
<dbReference type="GO" id="GO:0016485">
    <property type="term" value="P:protein processing"/>
    <property type="evidence" value="ECO:0007669"/>
    <property type="project" value="TreeGrafter"/>
</dbReference>
<dbReference type="GO" id="GO:0046872">
    <property type="term" value="F:metal ion binding"/>
    <property type="evidence" value="ECO:0007669"/>
    <property type="project" value="UniProtKB-KW"/>
</dbReference>
<evidence type="ECO:0000256" key="8">
    <source>
        <dbReference type="SAM" id="MobiDB-lite"/>
    </source>
</evidence>
<evidence type="ECO:0000256" key="7">
    <source>
        <dbReference type="ARBA" id="ARBA00023049"/>
    </source>
</evidence>
<keyword evidence="12" id="KW-1185">Reference proteome</keyword>
<keyword evidence="3" id="KW-0645">Protease</keyword>
<comment type="caution">
    <text evidence="11">The sequence shown here is derived from an EMBL/GenBank/DDBJ whole genome shotgun (WGS) entry which is preliminary data.</text>
</comment>
<accession>A0A9J6HAL1</accession>
<dbReference type="InterPro" id="IPR042089">
    <property type="entry name" value="Peptidase_M13_dom_2"/>
</dbReference>
<evidence type="ECO:0000256" key="3">
    <source>
        <dbReference type="ARBA" id="ARBA00022670"/>
    </source>
</evidence>
<sequence>MDSTGQPSRVTGNAKHEKKRRHSRRQSHGERRDATQSSAPTEHSKGSKKTKHSERRTPSVVSLSEASCMSTTTNASRSLRIRKGSETSGTTRGSQDGPVRGMTVETASRAYVNSHAQTEPDIDAAAATVPTMPPSTSVQAMAPTNLASSCSASTAASRPLEAGAAPHTAQSPVVAADVREAVPAAMHATTPKDPSSAAAEPAVNPAPVGRTPAEVSKESSQCKRPDEAPSMPVRRLSSARSTRRGSRASDTSALNTVMRRYQGQSLENAGATLPHSDERSHAGACTQRKRNQERPIVLSSVTVIMITASVIIAKELLAQEPRPAYSVCVSPVCRAYSVHLRLSLSANVSPCESFTSFVCGDWRRRNRLSVHEEVAKDVLVNMSRVMEVGRFVLDDNSAYRRAAHVFRACQSLLQGARDDLAAVKEALLEAGIVWPAVGSNADVRHSLMYSALELGWDPIFRFVPGGNASRRVVLIMPGTSFPLVQPRRRSLNASETRMKYFDELRSSFRLKKQEPAEQEATFQEIVELEERVVWSMEQSLVMSSKSPVLVNEMLEAKGGGLELWRSAIGKIQQNDSYAADFAASRPQYLETFLDFWQKLGDQKTHLFVSWCTVQVAALYANVQLVLNYYDSPLEAATVHRGLFCLSRAFLLSPYGLFANYIHDSQTRTAQAVAADMAVAVRKAFVDSLSAVDVSENSTRATGNWSVPTVSFQFFNGTFEDTACDALDKMSDSFFENWSQSSLVNVSAETLDVARAIYSLEYVVPSHEGPLVMPYALSFPLFDAVLVAAVNYGALGTEYGRALAELFVASSKAAAGPWTPRLNSFQRCLERTASLPPADVLAVAADALGAAASFDAFKLASSAGSEHRLVGLGNYTEAQLFFMSLCFARCRGSSEPVDYALCDRALRHVRGFAASFNCSPGTPMNPPSACQLT</sequence>
<dbReference type="PROSITE" id="PS51885">
    <property type="entry name" value="NEPRILYSIN"/>
    <property type="match status" value="1"/>
</dbReference>
<keyword evidence="6" id="KW-0862">Zinc</keyword>